<dbReference type="InterPro" id="IPR025711">
    <property type="entry name" value="PepSY"/>
</dbReference>
<keyword evidence="1" id="KW-0732">Signal</keyword>
<evidence type="ECO:0000313" key="3">
    <source>
        <dbReference type="EMBL" id="NYZ19300.1"/>
    </source>
</evidence>
<keyword evidence="4" id="KW-1185">Reference proteome</keyword>
<sequence length="98" mass="10509">MNRKTIAAALLIAGTLAAGSAALAQQSAPAPQGPAAATAPVLTIQEVMDRLTREGWRDITKIEHERGKYEVKARGADGVRMELDIDDRTGAILKQERD</sequence>
<gene>
    <name evidence="3" type="ORF">HND93_06215</name>
</gene>
<feature type="domain" description="PepSY" evidence="2">
    <location>
        <begin position="9"/>
        <end position="96"/>
    </location>
</feature>
<accession>A0ABX2T648</accession>
<feature type="chain" id="PRO_5045422207" evidence="1">
    <location>
        <begin position="25"/>
        <end position="98"/>
    </location>
</feature>
<name>A0ABX2T648_9PROT</name>
<organism evidence="3 4">
    <name type="scientific">Azospirillum oleiclasticum</name>
    <dbReference type="NCBI Taxonomy" id="2735135"/>
    <lineage>
        <taxon>Bacteria</taxon>
        <taxon>Pseudomonadati</taxon>
        <taxon>Pseudomonadota</taxon>
        <taxon>Alphaproteobacteria</taxon>
        <taxon>Rhodospirillales</taxon>
        <taxon>Azospirillaceae</taxon>
        <taxon>Azospirillum</taxon>
    </lineage>
</organism>
<evidence type="ECO:0000256" key="1">
    <source>
        <dbReference type="SAM" id="SignalP"/>
    </source>
</evidence>
<feature type="signal peptide" evidence="1">
    <location>
        <begin position="1"/>
        <end position="24"/>
    </location>
</feature>
<evidence type="ECO:0000313" key="4">
    <source>
        <dbReference type="Proteomes" id="UP000584642"/>
    </source>
</evidence>
<evidence type="ECO:0000259" key="2">
    <source>
        <dbReference type="Pfam" id="PF13670"/>
    </source>
</evidence>
<dbReference type="Pfam" id="PF13670">
    <property type="entry name" value="PepSY_2"/>
    <property type="match status" value="1"/>
</dbReference>
<dbReference type="EMBL" id="JABFDB010000002">
    <property type="protein sequence ID" value="NYZ19300.1"/>
    <property type="molecule type" value="Genomic_DNA"/>
</dbReference>
<protein>
    <submittedName>
        <fullName evidence="3">PepSY domain-containing protein</fullName>
    </submittedName>
</protein>
<proteinExistence type="predicted"/>
<dbReference type="Proteomes" id="UP000584642">
    <property type="component" value="Unassembled WGS sequence"/>
</dbReference>
<comment type="caution">
    <text evidence="3">The sequence shown here is derived from an EMBL/GenBank/DDBJ whole genome shotgun (WGS) entry which is preliminary data.</text>
</comment>
<reference evidence="3 4" key="1">
    <citation type="submission" date="2020-05" db="EMBL/GenBank/DDBJ databases">
        <title>Azospirillum oleiclasticum sp. nov, a nitrogen-fixing and heavy crude oil-emulsifying bacterium isolated from the crude oil of Yumen Oilfield.</title>
        <authorList>
            <person name="Wu D."/>
            <person name="Cai M."/>
            <person name="Zhang X."/>
        </authorList>
    </citation>
    <scope>NUCLEOTIDE SEQUENCE [LARGE SCALE GENOMIC DNA]</scope>
    <source>
        <strain evidence="3 4">ROY-1-1-2</strain>
    </source>
</reference>